<dbReference type="RefSeq" id="WP_237826376.1">
    <property type="nucleotide sequence ID" value="NZ_JAKLTQ010000025.1"/>
</dbReference>
<accession>A0ABS9LCS1</accession>
<dbReference type="EMBL" id="JAKLTQ010000025">
    <property type="protein sequence ID" value="MCG2624461.1"/>
    <property type="molecule type" value="Genomic_DNA"/>
</dbReference>
<name>A0ABS9LCS1_9MICC</name>
<protein>
    <submittedName>
        <fullName evidence="1">HutD family protein</fullName>
    </submittedName>
</protein>
<evidence type="ECO:0000313" key="2">
    <source>
        <dbReference type="Proteomes" id="UP001165368"/>
    </source>
</evidence>
<dbReference type="CDD" id="cd20293">
    <property type="entry name" value="cupin_HutD_N"/>
    <property type="match status" value="1"/>
</dbReference>
<dbReference type="Gene3D" id="2.60.120.10">
    <property type="entry name" value="Jelly Rolls"/>
    <property type="match status" value="1"/>
</dbReference>
<comment type="caution">
    <text evidence="1">The sequence shown here is derived from an EMBL/GenBank/DDBJ whole genome shotgun (WGS) entry which is preliminary data.</text>
</comment>
<keyword evidence="2" id="KW-1185">Reference proteome</keyword>
<organism evidence="1 2">
    <name type="scientific">Arthrobacter hankyongi</name>
    <dbReference type="NCBI Taxonomy" id="2904801"/>
    <lineage>
        <taxon>Bacteria</taxon>
        <taxon>Bacillati</taxon>
        <taxon>Actinomycetota</taxon>
        <taxon>Actinomycetes</taxon>
        <taxon>Micrococcales</taxon>
        <taxon>Micrococcaceae</taxon>
        <taxon>Arthrobacter</taxon>
    </lineage>
</organism>
<reference evidence="1" key="1">
    <citation type="submission" date="2022-01" db="EMBL/GenBank/DDBJ databases">
        <authorList>
            <person name="Jo J.-H."/>
            <person name="Im W.-T."/>
        </authorList>
    </citation>
    <scope>NUCLEOTIDE SEQUENCE</scope>
    <source>
        <strain evidence="1">I2-34</strain>
    </source>
</reference>
<dbReference type="InterPro" id="IPR014710">
    <property type="entry name" value="RmlC-like_jellyroll"/>
</dbReference>
<dbReference type="PANTHER" id="PTHR37943">
    <property type="entry name" value="PROTEIN VES"/>
    <property type="match status" value="1"/>
</dbReference>
<dbReference type="InterPro" id="IPR011051">
    <property type="entry name" value="RmlC_Cupin_sf"/>
</dbReference>
<evidence type="ECO:0000313" key="1">
    <source>
        <dbReference type="EMBL" id="MCG2624461.1"/>
    </source>
</evidence>
<dbReference type="PANTHER" id="PTHR37943:SF1">
    <property type="entry name" value="PROTEIN VES"/>
    <property type="match status" value="1"/>
</dbReference>
<dbReference type="Pfam" id="PF05962">
    <property type="entry name" value="HutD"/>
    <property type="match status" value="1"/>
</dbReference>
<sequence length="188" mass="19895">MPAKPVIRFADLSPSPWLNGAGRTVELASGRSGAAVRQPPGDGRWQWRLSLADVGRPAPFSRLPGIRRILTVVDGGPLDLTVDGVRHRIQRLQPFEFDGGAETVSDLPAGPVRNLNLMLRPASAQGSVAVIPVIERQPVQLHEFQLGVLLDGAATAAGQQLAQFDAVTGSPDGETITGRGQLALVSVF</sequence>
<gene>
    <name evidence="1" type="ORF">LVY72_21465</name>
</gene>
<proteinExistence type="predicted"/>
<dbReference type="InterPro" id="IPR010282">
    <property type="entry name" value="Uncharacterised_HutD/Ves"/>
</dbReference>
<dbReference type="Proteomes" id="UP001165368">
    <property type="component" value="Unassembled WGS sequence"/>
</dbReference>
<dbReference type="SUPFAM" id="SSF51182">
    <property type="entry name" value="RmlC-like cupins"/>
    <property type="match status" value="1"/>
</dbReference>